<protein>
    <submittedName>
        <fullName evidence="2">HNH endonuclease</fullName>
    </submittedName>
</protein>
<reference evidence="2" key="1">
    <citation type="journal article" date="2022" name="Int. J. Mol. Sci.">
        <title>Phenotypic and genotypic virulence characterisation of Staphylococcus pettenkoferi strains isolated from human bloodstream and diabetic foot infections.</title>
        <authorList>
            <person name="Magnan C."/>
        </authorList>
    </citation>
    <scope>NUCLEOTIDE SEQUENCE</scope>
    <source>
        <strain evidence="2">NSP020P</strain>
    </source>
</reference>
<dbReference type="InterPro" id="IPR015947">
    <property type="entry name" value="PUA-like_sf"/>
</dbReference>
<dbReference type="GO" id="GO:0003676">
    <property type="term" value="F:nucleic acid binding"/>
    <property type="evidence" value="ECO:0007669"/>
    <property type="project" value="InterPro"/>
</dbReference>
<dbReference type="Pfam" id="PF01844">
    <property type="entry name" value="HNH"/>
    <property type="match status" value="1"/>
</dbReference>
<dbReference type="SUPFAM" id="SSF88697">
    <property type="entry name" value="PUA domain-like"/>
    <property type="match status" value="1"/>
</dbReference>
<dbReference type="EMBL" id="JANSKX010000009">
    <property type="protein sequence ID" value="MCY1594134.1"/>
    <property type="molecule type" value="Genomic_DNA"/>
</dbReference>
<gene>
    <name evidence="2" type="ORF">NW112_02650</name>
</gene>
<dbReference type="GO" id="GO:0004519">
    <property type="term" value="F:endonuclease activity"/>
    <property type="evidence" value="ECO:0007669"/>
    <property type="project" value="UniProtKB-KW"/>
</dbReference>
<keyword evidence="2" id="KW-0255">Endonuclease</keyword>
<accession>A0A9Q4D791</accession>
<evidence type="ECO:0000313" key="3">
    <source>
        <dbReference type="Proteomes" id="UP001081438"/>
    </source>
</evidence>
<dbReference type="InterPro" id="IPR003615">
    <property type="entry name" value="HNH_nuc"/>
</dbReference>
<feature type="domain" description="HNH" evidence="1">
    <location>
        <begin position="185"/>
        <end position="241"/>
    </location>
</feature>
<keyword evidence="2" id="KW-0378">Hydrolase</keyword>
<comment type="caution">
    <text evidence="2">The sequence shown here is derived from an EMBL/GenBank/DDBJ whole genome shotgun (WGS) entry which is preliminary data.</text>
</comment>
<dbReference type="CDD" id="cd00085">
    <property type="entry name" value="HNHc"/>
    <property type="match status" value="1"/>
</dbReference>
<dbReference type="AlphaFoldDB" id="A0A9Q4D791"/>
<dbReference type="InterPro" id="IPR002711">
    <property type="entry name" value="HNH"/>
</dbReference>
<dbReference type="RefSeq" id="WP_268211008.1">
    <property type="nucleotide sequence ID" value="NZ_JANSKK010000005.1"/>
</dbReference>
<name>A0A9Q4D791_9STAP</name>
<dbReference type="GO" id="GO:0008270">
    <property type="term" value="F:zinc ion binding"/>
    <property type="evidence" value="ECO:0007669"/>
    <property type="project" value="InterPro"/>
</dbReference>
<organism evidence="2 3">
    <name type="scientific">Staphylococcus pettenkoferi</name>
    <dbReference type="NCBI Taxonomy" id="170573"/>
    <lineage>
        <taxon>Bacteria</taxon>
        <taxon>Bacillati</taxon>
        <taxon>Bacillota</taxon>
        <taxon>Bacilli</taxon>
        <taxon>Bacillales</taxon>
        <taxon>Staphylococcaceae</taxon>
        <taxon>Staphylococcus</taxon>
    </lineage>
</organism>
<evidence type="ECO:0000313" key="2">
    <source>
        <dbReference type="EMBL" id="MCY1594134.1"/>
    </source>
</evidence>
<proteinExistence type="predicted"/>
<dbReference type="Gene3D" id="1.10.30.50">
    <property type="match status" value="1"/>
</dbReference>
<sequence length="259" mass="30462">MTQMWLIPCNTEYYDINRAFMELTQLDWSQTQQMKSIEVGDIIYIYLSAPVKAIRYKCRVTEVNKSKLTIDDNKYIKNGVTLNNKDSFIEIEYVKEFNTNKLDYNVLKQHGLKGMIQGPRRIYGELKEYISERDDDSREADIKKVDNSLENTIYEEGRPVVRYGVRYERNPSLRAKAIEIHGTKCKVCGFDFEKFYGDLGKGYIEIHHLKPMYENKKKVEVNPKTDMVPLCANCHRMIHRRKNAPLSVEARKDIIKQNE</sequence>
<keyword evidence="2" id="KW-0540">Nuclease</keyword>
<evidence type="ECO:0000259" key="1">
    <source>
        <dbReference type="Pfam" id="PF01844"/>
    </source>
</evidence>
<dbReference type="Proteomes" id="UP001081438">
    <property type="component" value="Unassembled WGS sequence"/>
</dbReference>